<dbReference type="PANTHER" id="PTHR36512">
    <property type="entry name" value="D-AMINOPEPTIDASE"/>
    <property type="match status" value="1"/>
</dbReference>
<dbReference type="EMBL" id="SLWM01000040">
    <property type="protein sequence ID" value="TCO09476.1"/>
    <property type="molecule type" value="Genomic_DNA"/>
</dbReference>
<dbReference type="GO" id="GO:0016787">
    <property type="term" value="F:hydrolase activity"/>
    <property type="evidence" value="ECO:0007669"/>
    <property type="project" value="UniProtKB-KW"/>
</dbReference>
<dbReference type="CDD" id="cd02252">
    <property type="entry name" value="nylC_like"/>
    <property type="match status" value="1"/>
</dbReference>
<name>A0ABY2B6Q8_9ACTN</name>
<evidence type="ECO:0000313" key="3">
    <source>
        <dbReference type="EMBL" id="TCO09476.1"/>
    </source>
</evidence>
<dbReference type="SUPFAM" id="SSF56266">
    <property type="entry name" value="DmpA/ArgJ-like"/>
    <property type="match status" value="1"/>
</dbReference>
<keyword evidence="3" id="KW-0378">Hydrolase</keyword>
<organism evidence="3 4">
    <name type="scientific">Kribbella orskensis</name>
    <dbReference type="NCBI Taxonomy" id="2512216"/>
    <lineage>
        <taxon>Bacteria</taxon>
        <taxon>Bacillati</taxon>
        <taxon>Actinomycetota</taxon>
        <taxon>Actinomycetes</taxon>
        <taxon>Propionibacteriales</taxon>
        <taxon>Kribbellaceae</taxon>
        <taxon>Kribbella</taxon>
    </lineage>
</organism>
<keyword evidence="4" id="KW-1185">Reference proteome</keyword>
<evidence type="ECO:0000313" key="4">
    <source>
        <dbReference type="Proteomes" id="UP000295818"/>
    </source>
</evidence>
<feature type="compositionally biased region" description="Low complexity" evidence="2">
    <location>
        <begin position="297"/>
        <end position="344"/>
    </location>
</feature>
<dbReference type="InterPro" id="IPR016117">
    <property type="entry name" value="ArgJ-like_dom_sf"/>
</dbReference>
<comment type="caution">
    <text evidence="3">The sequence shown here is derived from an EMBL/GenBank/DDBJ whole genome shotgun (WGS) entry which is preliminary data.</text>
</comment>
<dbReference type="PANTHER" id="PTHR36512:SF3">
    <property type="entry name" value="BLR5678 PROTEIN"/>
    <property type="match status" value="1"/>
</dbReference>
<proteinExistence type="inferred from homology"/>
<dbReference type="Pfam" id="PF03576">
    <property type="entry name" value="Peptidase_S58"/>
    <property type="match status" value="1"/>
</dbReference>
<protein>
    <submittedName>
        <fullName evidence="3">Pantetheine hydrolase</fullName>
    </submittedName>
</protein>
<feature type="region of interest" description="Disordered" evidence="2">
    <location>
        <begin position="279"/>
        <end position="344"/>
    </location>
</feature>
<reference evidence="3 4" key="1">
    <citation type="journal article" date="2015" name="Stand. Genomic Sci.">
        <title>Genomic Encyclopedia of Bacterial and Archaeal Type Strains, Phase III: the genomes of soil and plant-associated and newly described type strains.</title>
        <authorList>
            <person name="Whitman W.B."/>
            <person name="Woyke T."/>
            <person name="Klenk H.P."/>
            <person name="Zhou Y."/>
            <person name="Lilburn T.G."/>
            <person name="Beck B.J."/>
            <person name="De Vos P."/>
            <person name="Vandamme P."/>
            <person name="Eisen J.A."/>
            <person name="Garrity G."/>
            <person name="Hugenholtz P."/>
            <person name="Kyrpides N.C."/>
        </authorList>
    </citation>
    <scope>NUCLEOTIDE SEQUENCE [LARGE SCALE GENOMIC DNA]</scope>
    <source>
        <strain evidence="3 4">VKM Ac-2538</strain>
    </source>
</reference>
<dbReference type="RefSeq" id="WP_132197134.1">
    <property type="nucleotide sequence ID" value="NZ_SLWM01000040.1"/>
</dbReference>
<accession>A0ABY2B6Q8</accession>
<dbReference type="Proteomes" id="UP000295818">
    <property type="component" value="Unassembled WGS sequence"/>
</dbReference>
<feature type="compositionally biased region" description="Pro residues" evidence="2">
    <location>
        <begin position="286"/>
        <end position="296"/>
    </location>
</feature>
<comment type="similarity">
    <text evidence="1">Belongs to the peptidase S58 family.</text>
</comment>
<evidence type="ECO:0000256" key="1">
    <source>
        <dbReference type="ARBA" id="ARBA00007068"/>
    </source>
</evidence>
<feature type="region of interest" description="Disordered" evidence="2">
    <location>
        <begin position="425"/>
        <end position="445"/>
    </location>
</feature>
<evidence type="ECO:0000256" key="2">
    <source>
        <dbReference type="SAM" id="MobiDB-lite"/>
    </source>
</evidence>
<dbReference type="InterPro" id="IPR005321">
    <property type="entry name" value="Peptidase_S58_DmpA"/>
</dbReference>
<dbReference type="Gene3D" id="3.60.70.12">
    <property type="entry name" value="L-amino peptidase D-ALA esterase/amidase"/>
    <property type="match status" value="1"/>
</dbReference>
<gene>
    <name evidence="3" type="ORF">EV644_14032</name>
</gene>
<sequence length="445" mass="43654">MTTELPVPGPHNAITDVPGVLVGQIERTDTPYLTGTTVVHVPAGAVAGVDVRGGAPGTRETDLLDPVNSNPGVNAIVLTGGSAFGLDAVAGTMSWLEDRGQGVRVGPGDNDVVPIVPAAVIFDLGRGGAFRARPDRGWALAAIEAASKDPVAQGNYGAGAGARVGGLKGGVGSASVRLPDGTTVGALVIVNAVGSAVDSQGRLYAERYGLPGEFPALRTPVEPPPAPPGSAPGMNTVIAVVATDAPLDKAAVKRMAMVAHDGLARAIDPVHTLLDGDTIFALSTGNPPPKPRPAPDQPSAEQAPAGEAPAGEALAGEAPASEAASASAATAPAGEAPAGEALAGRAPVSAEAAWTSAATAPAGPSAPAAAAATSVPEVPAVPAVPAALRVTDPGALLLLEGVFAAGASTLARAVGHAVLAAESVETPEGRLPSYRDAYPSAFSND</sequence>